<dbReference type="Pfam" id="PF03119">
    <property type="entry name" value="DNA_ligase_ZBD"/>
    <property type="match status" value="1"/>
</dbReference>
<dbReference type="AlphaFoldDB" id="A0AA44ZGK3"/>
<feature type="binding site" evidence="15">
    <location>
        <position position="452"/>
    </location>
    <ligand>
        <name>Zn(2+)</name>
        <dbReference type="ChEBI" id="CHEBI:29105"/>
    </ligand>
</feature>
<dbReference type="Gene3D" id="1.10.150.20">
    <property type="entry name" value="5' to 3' exonuclease, C-terminal subdomain"/>
    <property type="match status" value="2"/>
</dbReference>
<evidence type="ECO:0000256" key="13">
    <source>
        <dbReference type="ARBA" id="ARBA00034005"/>
    </source>
</evidence>
<name>A0AA44ZGK3_NEIGO</name>
<dbReference type="Pfam" id="PF00533">
    <property type="entry name" value="BRCT"/>
    <property type="match status" value="1"/>
</dbReference>
<dbReference type="SMR" id="A0AA44ZGK3"/>
<evidence type="ECO:0000256" key="2">
    <source>
        <dbReference type="ARBA" id="ARBA00012722"/>
    </source>
</evidence>
<keyword evidence="11 15" id="KW-0234">DNA repair</keyword>
<dbReference type="InterPro" id="IPR033136">
    <property type="entry name" value="DNA_ligase_CS"/>
</dbReference>
<evidence type="ECO:0000256" key="17">
    <source>
        <dbReference type="SAM" id="MobiDB-lite"/>
    </source>
</evidence>
<dbReference type="FunFam" id="2.40.50.140:FF:000012">
    <property type="entry name" value="DNA ligase"/>
    <property type="match status" value="1"/>
</dbReference>
<dbReference type="EC" id="6.5.1.2" evidence="2 15"/>
<reference evidence="19 20" key="1">
    <citation type="submission" date="2013-08" db="EMBL/GenBank/DDBJ databases">
        <authorList>
            <person name="Trees D."/>
        </authorList>
    </citation>
    <scope>NUCLEOTIDE SEQUENCE [LARGE SCALE GENOMIC DNA]</scope>
    <source>
        <strain evidence="19 20">3502</strain>
    </source>
</reference>
<dbReference type="GeneID" id="66752571"/>
<dbReference type="HAMAP" id="MF_01588">
    <property type="entry name" value="DNA_ligase_A"/>
    <property type="match status" value="1"/>
</dbReference>
<dbReference type="InterPro" id="IPR041663">
    <property type="entry name" value="DisA/LigA_HHH"/>
</dbReference>
<keyword evidence="12 15" id="KW-0464">Manganese</keyword>
<evidence type="ECO:0000256" key="5">
    <source>
        <dbReference type="ARBA" id="ARBA00022705"/>
    </source>
</evidence>
<proteinExistence type="inferred from homology"/>
<keyword evidence="10 15" id="KW-0520">NAD</keyword>
<keyword evidence="4 15" id="KW-0436">Ligase</keyword>
<keyword evidence="7 15" id="KW-0227">DNA damage</keyword>
<dbReference type="PIRSF" id="PIRSF001604">
    <property type="entry name" value="LigA"/>
    <property type="match status" value="1"/>
</dbReference>
<dbReference type="GO" id="GO:0005829">
    <property type="term" value="C:cytosol"/>
    <property type="evidence" value="ECO:0007669"/>
    <property type="project" value="TreeGrafter"/>
</dbReference>
<comment type="function">
    <text evidence="1 15">DNA ligase that catalyzes the formation of phosphodiester linkages between 5'-phosphoryl and 3'-hydroxyl groups in double-stranded DNA using NAD as a coenzyme and as the energy source for the reaction. It is essential for DNA replication and repair of damaged DNA.</text>
</comment>
<comment type="cofactor">
    <cofactor evidence="15">
        <name>Mg(2+)</name>
        <dbReference type="ChEBI" id="CHEBI:18420"/>
    </cofactor>
    <cofactor evidence="15">
        <name>Mn(2+)</name>
        <dbReference type="ChEBI" id="CHEBI:29035"/>
    </cofactor>
</comment>
<dbReference type="InterPro" id="IPR013840">
    <property type="entry name" value="DNAligase_N"/>
</dbReference>
<evidence type="ECO:0000313" key="19">
    <source>
        <dbReference type="EMBL" id="PHJ35172.1"/>
    </source>
</evidence>
<feature type="binding site" evidence="15">
    <location>
        <begin position="32"/>
        <end position="36"/>
    </location>
    <ligand>
        <name>NAD(+)</name>
        <dbReference type="ChEBI" id="CHEBI:57540"/>
    </ligand>
</feature>
<dbReference type="InterPro" id="IPR013839">
    <property type="entry name" value="DNAligase_adenylation"/>
</dbReference>
<dbReference type="CDD" id="cd00114">
    <property type="entry name" value="LIGANc"/>
    <property type="match status" value="1"/>
</dbReference>
<dbReference type="InterPro" id="IPR018239">
    <property type="entry name" value="DNA_ligase_AS"/>
</dbReference>
<dbReference type="FunFam" id="3.30.470.30:FF:000001">
    <property type="entry name" value="DNA ligase"/>
    <property type="match status" value="1"/>
</dbReference>
<feature type="binding site" evidence="15">
    <location>
        <position position="299"/>
    </location>
    <ligand>
        <name>NAD(+)</name>
        <dbReference type="ChEBI" id="CHEBI:57540"/>
    </ligand>
</feature>
<organism evidence="19 20">
    <name type="scientific">Neisseria gonorrhoeae 3502</name>
    <dbReference type="NCBI Taxonomy" id="1193404"/>
    <lineage>
        <taxon>Bacteria</taxon>
        <taxon>Pseudomonadati</taxon>
        <taxon>Pseudomonadota</taxon>
        <taxon>Betaproteobacteria</taxon>
        <taxon>Neisseriales</taxon>
        <taxon>Neisseriaceae</taxon>
        <taxon>Neisseria</taxon>
    </lineage>
</organism>
<dbReference type="InterPro" id="IPR010994">
    <property type="entry name" value="RuvA_2-like"/>
</dbReference>
<evidence type="ECO:0000256" key="12">
    <source>
        <dbReference type="ARBA" id="ARBA00023211"/>
    </source>
</evidence>
<comment type="similarity">
    <text evidence="14 15">Belongs to the NAD-dependent DNA ligase family. LigA subfamily.</text>
</comment>
<dbReference type="SMART" id="SM00532">
    <property type="entry name" value="LIGANc"/>
    <property type="match status" value="1"/>
</dbReference>
<dbReference type="PROSITE" id="PS01055">
    <property type="entry name" value="DNA_LIGASE_N1"/>
    <property type="match status" value="1"/>
</dbReference>
<dbReference type="SUPFAM" id="SSF47781">
    <property type="entry name" value="RuvA domain 2-like"/>
    <property type="match status" value="1"/>
</dbReference>
<feature type="domain" description="BRCT" evidence="18">
    <location>
        <begin position="746"/>
        <end position="823"/>
    </location>
</feature>
<protein>
    <recommendedName>
        <fullName evidence="3 15">DNA ligase</fullName>
        <ecNumber evidence="2 15">6.5.1.2</ecNumber>
    </recommendedName>
    <alternativeName>
        <fullName evidence="15">Polydeoxyribonucleotide synthase [NAD(+)]</fullName>
    </alternativeName>
</protein>
<dbReference type="Gene3D" id="1.10.287.610">
    <property type="entry name" value="Helix hairpin bin"/>
    <property type="match status" value="1"/>
</dbReference>
<feature type="binding site" evidence="15">
    <location>
        <position position="144"/>
    </location>
    <ligand>
        <name>NAD(+)</name>
        <dbReference type="ChEBI" id="CHEBI:57540"/>
    </ligand>
</feature>
<dbReference type="Gene3D" id="3.40.50.10190">
    <property type="entry name" value="BRCT domain"/>
    <property type="match status" value="1"/>
</dbReference>
<keyword evidence="9 15" id="KW-0460">Magnesium</keyword>
<comment type="caution">
    <text evidence="15">Lacks conserved residue(s) required for the propagation of feature annotation.</text>
</comment>
<evidence type="ECO:0000256" key="1">
    <source>
        <dbReference type="ARBA" id="ARBA00004067"/>
    </source>
</evidence>
<comment type="catalytic activity">
    <reaction evidence="13 15 16">
        <text>NAD(+) + (deoxyribonucleotide)n-3'-hydroxyl + 5'-phospho-(deoxyribonucleotide)m = (deoxyribonucleotide)n+m + AMP + beta-nicotinamide D-nucleotide.</text>
        <dbReference type="EC" id="6.5.1.2"/>
    </reaction>
</comment>
<evidence type="ECO:0000256" key="6">
    <source>
        <dbReference type="ARBA" id="ARBA00022723"/>
    </source>
</evidence>
<dbReference type="NCBIfam" id="TIGR00575">
    <property type="entry name" value="dnlj"/>
    <property type="match status" value="1"/>
</dbReference>
<dbReference type="Gene3D" id="2.40.50.140">
    <property type="entry name" value="Nucleic acid-binding proteins"/>
    <property type="match status" value="1"/>
</dbReference>
<dbReference type="SMART" id="SM00292">
    <property type="entry name" value="BRCT"/>
    <property type="match status" value="1"/>
</dbReference>
<feature type="binding site" evidence="15">
    <location>
        <position position="323"/>
    </location>
    <ligand>
        <name>NAD(+)</name>
        <dbReference type="ChEBI" id="CHEBI:57540"/>
    </ligand>
</feature>
<dbReference type="PANTHER" id="PTHR23389">
    <property type="entry name" value="CHROMOSOME TRANSMISSION FIDELITY FACTOR 18"/>
    <property type="match status" value="1"/>
</dbReference>
<dbReference type="Pfam" id="PF03120">
    <property type="entry name" value="OB_DNA_ligase"/>
    <property type="match status" value="1"/>
</dbReference>
<evidence type="ECO:0000256" key="7">
    <source>
        <dbReference type="ARBA" id="ARBA00022763"/>
    </source>
</evidence>
<dbReference type="InterPro" id="IPR001357">
    <property type="entry name" value="BRCT_dom"/>
</dbReference>
<evidence type="ECO:0000256" key="14">
    <source>
        <dbReference type="ARBA" id="ARBA00060881"/>
    </source>
</evidence>
<evidence type="ECO:0000256" key="16">
    <source>
        <dbReference type="RuleBase" id="RU000618"/>
    </source>
</evidence>
<dbReference type="Gene3D" id="6.20.10.30">
    <property type="match status" value="1"/>
</dbReference>
<dbReference type="Pfam" id="PF12826">
    <property type="entry name" value="HHH_2"/>
    <property type="match status" value="1"/>
</dbReference>
<dbReference type="FunFam" id="1.10.150.20:FF:000006">
    <property type="entry name" value="DNA ligase"/>
    <property type="match status" value="1"/>
</dbReference>
<evidence type="ECO:0000313" key="20">
    <source>
        <dbReference type="Proteomes" id="UP000223296"/>
    </source>
</evidence>
<dbReference type="FunFam" id="1.10.287.610:FF:000002">
    <property type="entry name" value="DNA ligase"/>
    <property type="match status" value="1"/>
</dbReference>
<evidence type="ECO:0000256" key="11">
    <source>
        <dbReference type="ARBA" id="ARBA00023204"/>
    </source>
</evidence>
<keyword evidence="5 15" id="KW-0235">DNA replication</keyword>
<evidence type="ECO:0000256" key="15">
    <source>
        <dbReference type="HAMAP-Rule" id="MF_01588"/>
    </source>
</evidence>
<accession>A0AA44ZGK3</accession>
<dbReference type="InterPro" id="IPR036420">
    <property type="entry name" value="BRCT_dom_sf"/>
</dbReference>
<feature type="active site" description="N6-AMP-lysine intermediate" evidence="15">
    <location>
        <position position="123"/>
    </location>
</feature>
<dbReference type="InterPro" id="IPR004150">
    <property type="entry name" value="NAD_DNA_ligase_OB"/>
</dbReference>
<keyword evidence="8 15" id="KW-0862">Zinc</keyword>
<dbReference type="SUPFAM" id="SSF50249">
    <property type="entry name" value="Nucleic acid-binding proteins"/>
    <property type="match status" value="1"/>
</dbReference>
<feature type="binding site" evidence="15">
    <location>
        <position position="449"/>
    </location>
    <ligand>
        <name>Zn(2+)</name>
        <dbReference type="ChEBI" id="CHEBI:29105"/>
    </ligand>
</feature>
<dbReference type="GO" id="GO:0046872">
    <property type="term" value="F:metal ion binding"/>
    <property type="evidence" value="ECO:0007669"/>
    <property type="project" value="UniProtKB-KW"/>
</dbReference>
<evidence type="ECO:0000256" key="8">
    <source>
        <dbReference type="ARBA" id="ARBA00022833"/>
    </source>
</evidence>
<dbReference type="PANTHER" id="PTHR23389:SF9">
    <property type="entry name" value="DNA LIGASE"/>
    <property type="match status" value="1"/>
</dbReference>
<dbReference type="Gene3D" id="3.30.470.30">
    <property type="entry name" value="DNA ligase/mRNA capping enzyme"/>
    <property type="match status" value="1"/>
</dbReference>
<keyword evidence="6 15" id="KW-0479">Metal-binding</keyword>
<dbReference type="RefSeq" id="WP_012503417.1">
    <property type="nucleotide sequence ID" value="NZ_AVBE01000002.1"/>
</dbReference>
<dbReference type="FunFam" id="3.40.50.10190:FF:000045">
    <property type="entry name" value="DNA ligase"/>
    <property type="match status" value="1"/>
</dbReference>
<dbReference type="GO" id="GO:0003911">
    <property type="term" value="F:DNA ligase (NAD+) activity"/>
    <property type="evidence" value="ECO:0007669"/>
    <property type="project" value="UniProtKB-UniRule"/>
</dbReference>
<evidence type="ECO:0000256" key="9">
    <source>
        <dbReference type="ARBA" id="ARBA00022842"/>
    </source>
</evidence>
<dbReference type="EMBL" id="AVBE01000002">
    <property type="protein sequence ID" value="PHJ35172.1"/>
    <property type="molecule type" value="Genomic_DNA"/>
</dbReference>
<dbReference type="NCBIfam" id="NF005932">
    <property type="entry name" value="PRK07956.1"/>
    <property type="match status" value="1"/>
</dbReference>
<evidence type="ECO:0000256" key="4">
    <source>
        <dbReference type="ARBA" id="ARBA00022598"/>
    </source>
</evidence>
<dbReference type="SUPFAM" id="SSF56091">
    <property type="entry name" value="DNA ligase/mRNA capping enzyme, catalytic domain"/>
    <property type="match status" value="1"/>
</dbReference>
<sequence>MNPTAQRIHELTDLLNRYAYEYYTLDAPSIPDAEYDRLFRELEALERNHPELKLPDSPTQRVGGEPLAGFAEVRHEVPMLSLTNAFSPQDENGVFDHAEMYAFDQRVRDGLDGGNPEYVIEPKFDGLAISLLYRDGVLVQAATRGDGTTGEDVTRNVKTVSNIPLRLHGENVPELIEVRGEVLMLKADFAGLNKRQAENGQKPFANPRNAAAGSLRQLDSRITAQRKLHFFPYSIARQQGGFEAEEHIQELAYFQELGFSLPNGNFGCFKNIGEVLAFYEHMQQKRPELPYEIDGMVVKVNSLAQQRELGFISRAPRWAVAHKFPAEEALTIVEAIDVQIGRTGAVTPVARLQPVFVGGVTVTNATLHNQDEVSRKDVRVGDTVVVRRAGDVIPEVVRVIFERRPMQETAVAVSDGIGHQQDDLFAETPSAKQTESVPLHKPYRLPARCPICRSEIEREEGEAVARCSGGMLCQAQRAQGLIHFASRKAMDIDGLGEKQIEQLVAQDLVRHFADLYRIDIPTLQKMKETADKGSSENENGDAETVSGDLSKYNTQNGKKQPTKWAQNILAGIESGKTPELARFLFALGIRHVGERTAKTLAQAFGTLERVRRAPEPVLACLPDIGTVVARSIAHFFAQAEQQAMIDELLAAGVAPQAQAVSLPAAQYAGPQRWITRLPGFKISENKAQALWELAGQSIEGLQNDKALPADWQAWRSKAQNTALLENLKTFFAQMPSEDEAAQGSDGINKAVAGKTFVLTGTLPTFKRDQAQALIEAAGGKVSGSVSKKTDYVVAGEAAGSKLEKANALGVSVLSEAELLTLLC</sequence>
<gene>
    <name evidence="15" type="primary">ligA</name>
    <name evidence="19" type="ORF">N776_07510</name>
</gene>
<dbReference type="CDD" id="cd17748">
    <property type="entry name" value="BRCT_DNA_ligase_like"/>
    <property type="match status" value="1"/>
</dbReference>
<evidence type="ECO:0000259" key="18">
    <source>
        <dbReference type="PROSITE" id="PS50172"/>
    </source>
</evidence>
<dbReference type="PROSITE" id="PS50172">
    <property type="entry name" value="BRCT"/>
    <property type="match status" value="1"/>
</dbReference>
<dbReference type="InterPro" id="IPR001679">
    <property type="entry name" value="DNA_ligase"/>
</dbReference>
<dbReference type="GO" id="GO:0006281">
    <property type="term" value="P:DNA repair"/>
    <property type="evidence" value="ECO:0007669"/>
    <property type="project" value="UniProtKB-KW"/>
</dbReference>
<feature type="binding site" evidence="15">
    <location>
        <position position="121"/>
    </location>
    <ligand>
        <name>NAD(+)</name>
        <dbReference type="ChEBI" id="CHEBI:57540"/>
    </ligand>
</feature>
<feature type="binding site" evidence="15">
    <location>
        <position position="181"/>
    </location>
    <ligand>
        <name>NAD(+)</name>
        <dbReference type="ChEBI" id="CHEBI:57540"/>
    </ligand>
</feature>
<dbReference type="Proteomes" id="UP000223296">
    <property type="component" value="Unassembled WGS sequence"/>
</dbReference>
<dbReference type="PROSITE" id="PS01056">
    <property type="entry name" value="DNA_LIGASE_N2"/>
    <property type="match status" value="1"/>
</dbReference>
<feature type="binding site" evidence="15">
    <location>
        <position position="473"/>
    </location>
    <ligand>
        <name>Zn(2+)</name>
        <dbReference type="ChEBI" id="CHEBI:29105"/>
    </ligand>
</feature>
<feature type="binding site" evidence="15">
    <location>
        <begin position="81"/>
        <end position="82"/>
    </location>
    <ligand>
        <name>NAD(+)</name>
        <dbReference type="ChEBI" id="CHEBI:57540"/>
    </ligand>
</feature>
<dbReference type="InterPro" id="IPR012340">
    <property type="entry name" value="NA-bd_OB-fold"/>
</dbReference>
<dbReference type="Pfam" id="PF01653">
    <property type="entry name" value="DNA_ligase_aden"/>
    <property type="match status" value="1"/>
</dbReference>
<evidence type="ECO:0000256" key="10">
    <source>
        <dbReference type="ARBA" id="ARBA00023027"/>
    </source>
</evidence>
<feature type="region of interest" description="Disordered" evidence="17">
    <location>
        <begin position="528"/>
        <end position="558"/>
    </location>
</feature>
<dbReference type="GO" id="GO:0006260">
    <property type="term" value="P:DNA replication"/>
    <property type="evidence" value="ECO:0007669"/>
    <property type="project" value="UniProtKB-KW"/>
</dbReference>
<comment type="caution">
    <text evidence="19">The sequence shown here is derived from an EMBL/GenBank/DDBJ whole genome shotgun (WGS) entry which is preliminary data.</text>
</comment>
<dbReference type="InterPro" id="IPR004149">
    <property type="entry name" value="Znf_DNAligase_C4"/>
</dbReference>
<evidence type="ECO:0000256" key="3">
    <source>
        <dbReference type="ARBA" id="ARBA00013308"/>
    </source>
</evidence>
<dbReference type="SUPFAM" id="SSF52113">
    <property type="entry name" value="BRCT domain"/>
    <property type="match status" value="1"/>
</dbReference>